<evidence type="ECO:0000313" key="3">
    <source>
        <dbReference type="Proteomes" id="UP000779508"/>
    </source>
</evidence>
<evidence type="ECO:0000313" key="2">
    <source>
        <dbReference type="EMBL" id="MBU5676348.1"/>
    </source>
</evidence>
<keyword evidence="3" id="KW-1185">Reference proteome</keyword>
<reference evidence="2 3" key="1">
    <citation type="submission" date="2021-06" db="EMBL/GenBank/DDBJ databases">
        <authorList>
            <person name="Sun Q."/>
            <person name="Li D."/>
        </authorList>
    </citation>
    <scope>NUCLEOTIDE SEQUENCE [LARGE SCALE GENOMIC DNA]</scope>
    <source>
        <strain evidence="2 3">MSJ-5</strain>
    </source>
</reference>
<dbReference type="RefSeq" id="WP_216416052.1">
    <property type="nucleotide sequence ID" value="NZ_JAHLQK010000003.1"/>
</dbReference>
<feature type="transmembrane region" description="Helical" evidence="1">
    <location>
        <begin position="101"/>
        <end position="122"/>
    </location>
</feature>
<accession>A0ABS6G3Z3</accession>
<organism evidence="2 3">
    <name type="scientific">Alkaliphilus flagellatus</name>
    <dbReference type="NCBI Taxonomy" id="2841507"/>
    <lineage>
        <taxon>Bacteria</taxon>
        <taxon>Bacillati</taxon>
        <taxon>Bacillota</taxon>
        <taxon>Clostridia</taxon>
        <taxon>Peptostreptococcales</taxon>
        <taxon>Natronincolaceae</taxon>
        <taxon>Alkaliphilus</taxon>
    </lineage>
</organism>
<keyword evidence="1" id="KW-1133">Transmembrane helix</keyword>
<feature type="transmembrane region" description="Helical" evidence="1">
    <location>
        <begin position="240"/>
        <end position="263"/>
    </location>
</feature>
<feature type="transmembrane region" description="Helical" evidence="1">
    <location>
        <begin position="275"/>
        <end position="297"/>
    </location>
</feature>
<protein>
    <submittedName>
        <fullName evidence="2">YybS family protein</fullName>
    </submittedName>
</protein>
<keyword evidence="1" id="KW-0472">Membrane</keyword>
<comment type="caution">
    <text evidence="2">The sequence shown here is derived from an EMBL/GenBank/DDBJ whole genome shotgun (WGS) entry which is preliminary data.</text>
</comment>
<sequence length="309" mass="34618">MKSYNDNKAFMEAALIAAITTIFAISAIYLPILSISIILIPVPFMILAYRHGARYSILSFITFSLLIGILTELMYTILLISIFGPMTIAMGYYIKRRKEPYVVIGVGTIASILSIFIIFQFISYIGGISIIDEIAIVAENIINTQVDMLKTMDVDVLSADEILNYLLMIVPGVLIIQSMFIALGNYYLTAAILKRFRSNDIDLPQFSTFRLPTNIVLGSFIIFTLSYLTRYIEGIYHVSLITNVTLLFIFLFFLQGISVISYLIKRTSTPKVIRILLIGIIFLISPLLTAISFVGLVDSIVDVRRLGTK</sequence>
<dbReference type="Pfam" id="PF09991">
    <property type="entry name" value="DUF2232"/>
    <property type="match status" value="1"/>
</dbReference>
<dbReference type="PANTHER" id="PTHR41324:SF1">
    <property type="entry name" value="DUF2232 DOMAIN-CONTAINING PROTEIN"/>
    <property type="match status" value="1"/>
</dbReference>
<keyword evidence="1" id="KW-0812">Transmembrane</keyword>
<feature type="transmembrane region" description="Helical" evidence="1">
    <location>
        <begin position="209"/>
        <end position="228"/>
    </location>
</feature>
<feature type="transmembrane region" description="Helical" evidence="1">
    <location>
        <begin position="162"/>
        <end position="188"/>
    </location>
</feature>
<name>A0ABS6G3Z3_9FIRM</name>
<feature type="transmembrane region" description="Helical" evidence="1">
    <location>
        <begin position="13"/>
        <end position="40"/>
    </location>
</feature>
<dbReference type="PANTHER" id="PTHR41324">
    <property type="entry name" value="MEMBRANE PROTEIN-RELATED"/>
    <property type="match status" value="1"/>
</dbReference>
<dbReference type="Proteomes" id="UP000779508">
    <property type="component" value="Unassembled WGS sequence"/>
</dbReference>
<dbReference type="EMBL" id="JAHLQK010000003">
    <property type="protein sequence ID" value="MBU5676348.1"/>
    <property type="molecule type" value="Genomic_DNA"/>
</dbReference>
<gene>
    <name evidence="2" type="ORF">KQI88_07955</name>
</gene>
<dbReference type="InterPro" id="IPR018710">
    <property type="entry name" value="DUF2232"/>
</dbReference>
<evidence type="ECO:0000256" key="1">
    <source>
        <dbReference type="SAM" id="Phobius"/>
    </source>
</evidence>
<proteinExistence type="predicted"/>
<feature type="transmembrane region" description="Helical" evidence="1">
    <location>
        <begin position="52"/>
        <end position="70"/>
    </location>
</feature>